<accession>G2YFS9</accession>
<protein>
    <submittedName>
        <fullName evidence="1">Uncharacterized protein</fullName>
    </submittedName>
</protein>
<name>G2YFS9_BOTF4</name>
<evidence type="ECO:0000313" key="2">
    <source>
        <dbReference type="Proteomes" id="UP000008177"/>
    </source>
</evidence>
<dbReference type="InParanoid" id="G2YFS9"/>
<dbReference type="EMBL" id="FQ790327">
    <property type="protein sequence ID" value="CCD50627.1"/>
    <property type="molecule type" value="Genomic_DNA"/>
</dbReference>
<evidence type="ECO:0000313" key="1">
    <source>
        <dbReference type="EMBL" id="CCD50627.1"/>
    </source>
</evidence>
<proteinExistence type="predicted"/>
<reference evidence="2" key="1">
    <citation type="journal article" date="2011" name="PLoS Genet.">
        <title>Genomic analysis of the necrotrophic fungal pathogens Sclerotinia sclerotiorum and Botrytis cinerea.</title>
        <authorList>
            <person name="Amselem J."/>
            <person name="Cuomo C.A."/>
            <person name="van Kan J.A."/>
            <person name="Viaud M."/>
            <person name="Benito E.P."/>
            <person name="Couloux A."/>
            <person name="Coutinho P.M."/>
            <person name="de Vries R.P."/>
            <person name="Dyer P.S."/>
            <person name="Fillinger S."/>
            <person name="Fournier E."/>
            <person name="Gout L."/>
            <person name="Hahn M."/>
            <person name="Kohn L."/>
            <person name="Lapalu N."/>
            <person name="Plummer K.M."/>
            <person name="Pradier J.M."/>
            <person name="Quevillon E."/>
            <person name="Sharon A."/>
            <person name="Simon A."/>
            <person name="ten Have A."/>
            <person name="Tudzynski B."/>
            <person name="Tudzynski P."/>
            <person name="Wincker P."/>
            <person name="Andrew M."/>
            <person name="Anthouard V."/>
            <person name="Beever R.E."/>
            <person name="Beffa R."/>
            <person name="Benoit I."/>
            <person name="Bouzid O."/>
            <person name="Brault B."/>
            <person name="Chen Z."/>
            <person name="Choquer M."/>
            <person name="Collemare J."/>
            <person name="Cotton P."/>
            <person name="Danchin E.G."/>
            <person name="Da Silva C."/>
            <person name="Gautier A."/>
            <person name="Giraud C."/>
            <person name="Giraud T."/>
            <person name="Gonzalez C."/>
            <person name="Grossetete S."/>
            <person name="Guldener U."/>
            <person name="Henrissat B."/>
            <person name="Howlett B.J."/>
            <person name="Kodira C."/>
            <person name="Kretschmer M."/>
            <person name="Lappartient A."/>
            <person name="Leroch M."/>
            <person name="Levis C."/>
            <person name="Mauceli E."/>
            <person name="Neuveglise C."/>
            <person name="Oeser B."/>
            <person name="Pearson M."/>
            <person name="Poulain J."/>
            <person name="Poussereau N."/>
            <person name="Quesneville H."/>
            <person name="Rascle C."/>
            <person name="Schumacher J."/>
            <person name="Segurens B."/>
            <person name="Sexton A."/>
            <person name="Silva E."/>
            <person name="Sirven C."/>
            <person name="Soanes D.M."/>
            <person name="Talbot N.J."/>
            <person name="Templeton M."/>
            <person name="Yandava C."/>
            <person name="Yarden O."/>
            <person name="Zeng Q."/>
            <person name="Rollins J.A."/>
            <person name="Lebrun M.H."/>
            <person name="Dickman M."/>
        </authorList>
    </citation>
    <scope>NUCLEOTIDE SEQUENCE [LARGE SCALE GENOMIC DNA]</scope>
    <source>
        <strain evidence="2">T4</strain>
    </source>
</reference>
<organism evidence="1 2">
    <name type="scientific">Botryotinia fuckeliana (strain T4)</name>
    <name type="common">Noble rot fungus</name>
    <name type="synonym">Botrytis cinerea</name>
    <dbReference type="NCBI Taxonomy" id="999810"/>
    <lineage>
        <taxon>Eukaryota</taxon>
        <taxon>Fungi</taxon>
        <taxon>Dikarya</taxon>
        <taxon>Ascomycota</taxon>
        <taxon>Pezizomycotina</taxon>
        <taxon>Leotiomycetes</taxon>
        <taxon>Helotiales</taxon>
        <taxon>Sclerotiniaceae</taxon>
        <taxon>Botrytis</taxon>
    </lineage>
</organism>
<dbReference type="HOGENOM" id="CLU_1834855_0_0_1"/>
<gene>
    <name evidence="1" type="ORF">BofuT4_P024360.1</name>
</gene>
<dbReference type="AlphaFoldDB" id="G2YFS9"/>
<dbReference type="Proteomes" id="UP000008177">
    <property type="component" value="Unplaced contigs"/>
</dbReference>
<dbReference type="OrthoDB" id="10451359at2759"/>
<sequence length="140" mass="16135">MSLDTIPFERWSISEQLASCMARPPDLRGSHQFVDFDSATRHDVRRHESLMQMVHLPYQQALSHAFQAISKTIKTTILLEQSKLESKEELLALKSLYTDTQTTARQPSIQRIPREDRRMEFGNGRLEIGSIHGTIYIHEG</sequence>